<dbReference type="InterPro" id="IPR036866">
    <property type="entry name" value="RibonucZ/Hydroxyglut_hydro"/>
</dbReference>
<reference evidence="6" key="1">
    <citation type="journal article" date="2020" name="mSystems">
        <title>Genome- and Community-Level Interaction Insights into Carbon Utilization and Element Cycling Functions of Hydrothermarchaeota in Hydrothermal Sediment.</title>
        <authorList>
            <person name="Zhou Z."/>
            <person name="Liu Y."/>
            <person name="Xu W."/>
            <person name="Pan J."/>
            <person name="Luo Z.H."/>
            <person name="Li M."/>
        </authorList>
    </citation>
    <scope>NUCLEOTIDE SEQUENCE [LARGE SCALE GENOMIC DNA]</scope>
    <source>
        <strain evidence="6">HyVt-92</strain>
    </source>
</reference>
<keyword evidence="2" id="KW-0479">Metal-binding</keyword>
<accession>A0A7V5HYR9</accession>
<evidence type="ECO:0000259" key="5">
    <source>
        <dbReference type="SMART" id="SM00849"/>
    </source>
</evidence>
<dbReference type="Pfam" id="PF00753">
    <property type="entry name" value="Lactamase_B"/>
    <property type="match status" value="1"/>
</dbReference>
<dbReference type="Gene3D" id="3.60.15.10">
    <property type="entry name" value="Ribonuclease Z/Hydroxyacylglutathione hydrolase-like"/>
    <property type="match status" value="1"/>
</dbReference>
<dbReference type="Proteomes" id="UP000886070">
    <property type="component" value="Unassembled WGS sequence"/>
</dbReference>
<dbReference type="PANTHER" id="PTHR46233:SF3">
    <property type="entry name" value="HYDROXYACYLGLUTATHIONE HYDROLASE GLOC"/>
    <property type="match status" value="1"/>
</dbReference>
<keyword evidence="3" id="KW-0378">Hydrolase</keyword>
<evidence type="ECO:0000256" key="1">
    <source>
        <dbReference type="ARBA" id="ARBA00001947"/>
    </source>
</evidence>
<dbReference type="SMART" id="SM00849">
    <property type="entry name" value="Lactamase_B"/>
    <property type="match status" value="1"/>
</dbReference>
<evidence type="ECO:0000256" key="3">
    <source>
        <dbReference type="ARBA" id="ARBA00022801"/>
    </source>
</evidence>
<comment type="cofactor">
    <cofactor evidence="1">
        <name>Zn(2+)</name>
        <dbReference type="ChEBI" id="CHEBI:29105"/>
    </cofactor>
</comment>
<dbReference type="AlphaFoldDB" id="A0A7V5HYR9"/>
<feature type="domain" description="Metallo-beta-lactamase" evidence="5">
    <location>
        <begin position="12"/>
        <end position="188"/>
    </location>
</feature>
<dbReference type="GO" id="GO:0046872">
    <property type="term" value="F:metal ion binding"/>
    <property type="evidence" value="ECO:0007669"/>
    <property type="project" value="UniProtKB-KW"/>
</dbReference>
<dbReference type="GO" id="GO:0016787">
    <property type="term" value="F:hydrolase activity"/>
    <property type="evidence" value="ECO:0007669"/>
    <property type="project" value="UniProtKB-KW"/>
</dbReference>
<name>A0A7V5HYR9_UNCAE</name>
<comment type="caution">
    <text evidence="6">The sequence shown here is derived from an EMBL/GenBank/DDBJ whole genome shotgun (WGS) entry which is preliminary data.</text>
</comment>
<keyword evidence="4" id="KW-0862">Zinc</keyword>
<dbReference type="PANTHER" id="PTHR46233">
    <property type="entry name" value="HYDROXYACYLGLUTATHIONE HYDROLASE GLOC"/>
    <property type="match status" value="1"/>
</dbReference>
<evidence type="ECO:0000256" key="2">
    <source>
        <dbReference type="ARBA" id="ARBA00022723"/>
    </source>
</evidence>
<dbReference type="CDD" id="cd06262">
    <property type="entry name" value="metallo-hydrolase-like_MBL-fold"/>
    <property type="match status" value="1"/>
</dbReference>
<gene>
    <name evidence="6" type="ORF">ENL39_02445</name>
</gene>
<dbReference type="SUPFAM" id="SSF56281">
    <property type="entry name" value="Metallo-hydrolase/oxidoreductase"/>
    <property type="match status" value="1"/>
</dbReference>
<proteinExistence type="predicted"/>
<dbReference type="InterPro" id="IPR001279">
    <property type="entry name" value="Metallo-B-lactamas"/>
</dbReference>
<dbReference type="InterPro" id="IPR051453">
    <property type="entry name" value="MBL_Glyoxalase_II"/>
</dbReference>
<protein>
    <submittedName>
        <fullName evidence="6">MBL fold metallo-hydrolase</fullName>
    </submittedName>
</protein>
<sequence length="204" mass="23016">MFLKKLIVGEFQANCYIVADENKNGIVVDPGGEAEEILATIARNKLRIFYIVATHAHIDHIACLEEVRKFTGARFLLHPDEISFLENPDLNLSSLLQNPRRFSPPDRLVRNKDKIIAGDIEFEVIHTPGHTPGSICLRKDDIIFTGDTIFYRGVGRTDFPGGDFDLLRKSIKERIFSLPENTKIFPGHGPETEVGQEKMTNPFV</sequence>
<dbReference type="EMBL" id="DRTT01000076">
    <property type="protein sequence ID" value="HHF98329.1"/>
    <property type="molecule type" value="Genomic_DNA"/>
</dbReference>
<evidence type="ECO:0000313" key="6">
    <source>
        <dbReference type="EMBL" id="HHF98329.1"/>
    </source>
</evidence>
<evidence type="ECO:0000256" key="4">
    <source>
        <dbReference type="ARBA" id="ARBA00022833"/>
    </source>
</evidence>
<organism evidence="6">
    <name type="scientific">Aerophobetes bacterium</name>
    <dbReference type="NCBI Taxonomy" id="2030807"/>
    <lineage>
        <taxon>Bacteria</taxon>
        <taxon>Candidatus Aerophobota</taxon>
    </lineage>
</organism>